<protein>
    <submittedName>
        <fullName evidence="1">Ornithine cyclodeaminase family protein</fullName>
    </submittedName>
</protein>
<gene>
    <name evidence="1" type="ORF">H8K52_08250</name>
</gene>
<dbReference type="Gene3D" id="3.40.50.720">
    <property type="entry name" value="NAD(P)-binding Rossmann-like Domain"/>
    <property type="match status" value="1"/>
</dbReference>
<dbReference type="InterPro" id="IPR036291">
    <property type="entry name" value="NAD(P)-bd_dom_sf"/>
</dbReference>
<sequence length="313" mass="33993">MKIIDSQQVNQALDFPRLINALDAGFKQDFGMPQRQVFSLSEDASNHDGFAVLPAWNEDVVGVKAFTYFPDNGSQSLPTLFSKILLFSRADGQPLAMIDGTTVTYWRTAAVSALASRYLARPESMRMLLLGTGNLAIPLVQAHLAEHAISHVVVWGRNSEKVQNLLQTLRRLFPHVGFSGTDQLAATMRQVDIIVSATGASQPLVFGQDVAEGCHVDLLGNHSSDRRECDTALVTRSSVYVDYRANVLKEAGELLIPISEGVFSAGDVKGDLAELCRRGQSSRRDASEITLFKSVGTALSDLICAKLVLDSLG</sequence>
<dbReference type="RefSeq" id="WP_186922422.1">
    <property type="nucleotide sequence ID" value="NZ_JACOFW010000007.1"/>
</dbReference>
<proteinExistence type="predicted"/>
<dbReference type="Proteomes" id="UP000648257">
    <property type="component" value="Unassembled WGS sequence"/>
</dbReference>
<dbReference type="PANTHER" id="PTHR13812">
    <property type="entry name" value="KETIMINE REDUCTASE MU-CRYSTALLIN"/>
    <property type="match status" value="1"/>
</dbReference>
<dbReference type="InterPro" id="IPR023401">
    <property type="entry name" value="ODC_N"/>
</dbReference>
<accession>A0ABR6X2Z4</accession>
<reference evidence="1 2" key="1">
    <citation type="submission" date="2020-08" db="EMBL/GenBank/DDBJ databases">
        <title>Novel species isolated from subtropical streams in China.</title>
        <authorList>
            <person name="Lu H."/>
        </authorList>
    </citation>
    <scope>NUCLEOTIDE SEQUENCE [LARGE SCALE GENOMIC DNA]</scope>
    <source>
        <strain evidence="1 2">KACC 16656</strain>
    </source>
</reference>
<dbReference type="Pfam" id="PF02423">
    <property type="entry name" value="OCD_Mu_crystall"/>
    <property type="match status" value="1"/>
</dbReference>
<dbReference type="InterPro" id="IPR003462">
    <property type="entry name" value="ODC_Mu_crystall"/>
</dbReference>
<name>A0ABR6X2Z4_9BURK</name>
<comment type="caution">
    <text evidence="1">The sequence shown here is derived from an EMBL/GenBank/DDBJ whole genome shotgun (WGS) entry which is preliminary data.</text>
</comment>
<dbReference type="NCBIfam" id="NF004793">
    <property type="entry name" value="PRK06141.1"/>
    <property type="match status" value="1"/>
</dbReference>
<organism evidence="1 2">
    <name type="scientific">Undibacterium seohonense</name>
    <dbReference type="NCBI Taxonomy" id="1344950"/>
    <lineage>
        <taxon>Bacteria</taxon>
        <taxon>Pseudomonadati</taxon>
        <taxon>Pseudomonadota</taxon>
        <taxon>Betaproteobacteria</taxon>
        <taxon>Burkholderiales</taxon>
        <taxon>Oxalobacteraceae</taxon>
        <taxon>Undibacterium</taxon>
    </lineage>
</organism>
<evidence type="ECO:0000313" key="2">
    <source>
        <dbReference type="Proteomes" id="UP000648257"/>
    </source>
</evidence>
<dbReference type="PIRSF" id="PIRSF001439">
    <property type="entry name" value="CryM"/>
    <property type="match status" value="1"/>
</dbReference>
<dbReference type="SUPFAM" id="SSF51735">
    <property type="entry name" value="NAD(P)-binding Rossmann-fold domains"/>
    <property type="match status" value="1"/>
</dbReference>
<keyword evidence="2" id="KW-1185">Reference proteome</keyword>
<evidence type="ECO:0000313" key="1">
    <source>
        <dbReference type="EMBL" id="MBC3807333.1"/>
    </source>
</evidence>
<dbReference type="Gene3D" id="3.30.1780.10">
    <property type="entry name" value="ornithine cyclodeaminase, domain 1"/>
    <property type="match status" value="1"/>
</dbReference>
<dbReference type="PANTHER" id="PTHR13812:SF19">
    <property type="entry name" value="KETIMINE REDUCTASE MU-CRYSTALLIN"/>
    <property type="match status" value="1"/>
</dbReference>
<dbReference type="EMBL" id="JACOFW010000007">
    <property type="protein sequence ID" value="MBC3807333.1"/>
    <property type="molecule type" value="Genomic_DNA"/>
</dbReference>